<evidence type="ECO:0000313" key="2">
    <source>
        <dbReference type="EMBL" id="KAK6911208.1"/>
    </source>
</evidence>
<sequence length="470" mass="52304">MAASGDFKVSICKKEVVAAMLPAQEHWLPQSNLDLLLPPLKVGVFFCYKKPSMSFGSIVGVLKKSLSHVLVSYPALAGEIVNNSLGEPELHCNNHGVEFTEAYADIQLKHLNFYNPDQSVGNKLMPMLNQGVLSIQATRLECCGLVVAIAFDHRAADAYSANMFLISWAETAQSKPLSAIPNFRRSLLNPRRPCRYESSIEDSYMTISSVHQPNGDKLGQTDDHKSRIYYIPAAQINQLQILASANNNNASSIRTKLESFSGYFWKKLAESGAKEKNSKQNITKLGVVVDGRTRLLSVDQDNDINKTTPSSLSNYFGNVVTFAVSQKNVHDLSKMPLSLVAGEVHESIRAVTKEHFLGLIDWVEMHRPEPSLTKLFICKSNEGLVSTVSSGLRFPMTEVDFGWGKPILGSYYFQHGGQYVMPMLSPTANGDWIVYVRLLGKRLQFLESEAGDLLRPLTYHYLDFDGLNFK</sequence>
<gene>
    <name evidence="2" type="ORF">RJ641_023301</name>
</gene>
<evidence type="ECO:0000256" key="1">
    <source>
        <dbReference type="ARBA" id="ARBA00009861"/>
    </source>
</evidence>
<dbReference type="Gene3D" id="3.30.559.10">
    <property type="entry name" value="Chloramphenicol acetyltransferase-like domain"/>
    <property type="match status" value="2"/>
</dbReference>
<dbReference type="PANTHER" id="PTHR31642:SF266">
    <property type="entry name" value="HXXXD-TYPE ACYL-TRANSFERASE FAMILY PROTEIN"/>
    <property type="match status" value="1"/>
</dbReference>
<comment type="caution">
    <text evidence="2">The sequence shown here is derived from an EMBL/GenBank/DDBJ whole genome shotgun (WGS) entry which is preliminary data.</text>
</comment>
<dbReference type="InterPro" id="IPR050317">
    <property type="entry name" value="Plant_Fungal_Acyltransferase"/>
</dbReference>
<accession>A0AAN8YVH7</accession>
<protein>
    <submittedName>
        <fullName evidence="2">Uncharacterized protein</fullName>
    </submittedName>
</protein>
<evidence type="ECO:0000313" key="3">
    <source>
        <dbReference type="Proteomes" id="UP001370490"/>
    </source>
</evidence>
<reference evidence="2 3" key="1">
    <citation type="submission" date="2023-12" db="EMBL/GenBank/DDBJ databases">
        <title>A high-quality genome assembly for Dillenia turbinata (Dilleniales).</title>
        <authorList>
            <person name="Chanderbali A."/>
        </authorList>
    </citation>
    <scope>NUCLEOTIDE SEQUENCE [LARGE SCALE GENOMIC DNA]</scope>
    <source>
        <strain evidence="2">LSX21</strain>
        <tissue evidence="2">Leaf</tissue>
    </source>
</reference>
<keyword evidence="3" id="KW-1185">Reference proteome</keyword>
<dbReference type="PANTHER" id="PTHR31642">
    <property type="entry name" value="TRICHOTHECENE 3-O-ACETYLTRANSFERASE"/>
    <property type="match status" value="1"/>
</dbReference>
<proteinExistence type="inferred from homology"/>
<dbReference type="Pfam" id="PF02458">
    <property type="entry name" value="Transferase"/>
    <property type="match status" value="1"/>
</dbReference>
<dbReference type="GO" id="GO:0016747">
    <property type="term" value="F:acyltransferase activity, transferring groups other than amino-acyl groups"/>
    <property type="evidence" value="ECO:0007669"/>
    <property type="project" value="TreeGrafter"/>
</dbReference>
<dbReference type="Proteomes" id="UP001370490">
    <property type="component" value="Unassembled WGS sequence"/>
</dbReference>
<dbReference type="InterPro" id="IPR023213">
    <property type="entry name" value="CAT-like_dom_sf"/>
</dbReference>
<dbReference type="EMBL" id="JBAMMX010000028">
    <property type="protein sequence ID" value="KAK6911208.1"/>
    <property type="molecule type" value="Genomic_DNA"/>
</dbReference>
<name>A0AAN8YVH7_9MAGN</name>
<dbReference type="AlphaFoldDB" id="A0AAN8YVH7"/>
<organism evidence="2 3">
    <name type="scientific">Dillenia turbinata</name>
    <dbReference type="NCBI Taxonomy" id="194707"/>
    <lineage>
        <taxon>Eukaryota</taxon>
        <taxon>Viridiplantae</taxon>
        <taxon>Streptophyta</taxon>
        <taxon>Embryophyta</taxon>
        <taxon>Tracheophyta</taxon>
        <taxon>Spermatophyta</taxon>
        <taxon>Magnoliopsida</taxon>
        <taxon>eudicotyledons</taxon>
        <taxon>Gunneridae</taxon>
        <taxon>Pentapetalae</taxon>
        <taxon>Dilleniales</taxon>
        <taxon>Dilleniaceae</taxon>
        <taxon>Dillenia</taxon>
    </lineage>
</organism>
<comment type="similarity">
    <text evidence="1">Belongs to the plant acyltransferase family.</text>
</comment>